<dbReference type="PROSITE" id="PS50181">
    <property type="entry name" value="FBOX"/>
    <property type="match status" value="1"/>
</dbReference>
<dbReference type="Pfam" id="PF12014">
    <property type="entry name" value="Cyclin_D1_bind"/>
    <property type="match status" value="1"/>
</dbReference>
<feature type="non-terminal residue" evidence="5">
    <location>
        <position position="467"/>
    </location>
</feature>
<dbReference type="Pfam" id="PF12937">
    <property type="entry name" value="F-box-like"/>
    <property type="match status" value="1"/>
</dbReference>
<gene>
    <name evidence="5" type="ORF">B0T16DRAFT_308003</name>
</gene>
<evidence type="ECO:0000256" key="2">
    <source>
        <dbReference type="ARBA" id="ARBA00022786"/>
    </source>
</evidence>
<dbReference type="AlphaFoldDB" id="A0AA39YB12"/>
<evidence type="ECO:0000256" key="1">
    <source>
        <dbReference type="ARBA" id="ARBA00004906"/>
    </source>
</evidence>
<comment type="pathway">
    <text evidence="1">Protein modification; protein ubiquitination.</text>
</comment>
<feature type="region of interest" description="Disordered" evidence="3">
    <location>
        <begin position="224"/>
        <end position="252"/>
    </location>
</feature>
<feature type="domain" description="F-box" evidence="4">
    <location>
        <begin position="1"/>
        <end position="46"/>
    </location>
</feature>
<keyword evidence="2" id="KW-0833">Ubl conjugation pathway</keyword>
<evidence type="ECO:0000259" key="4">
    <source>
        <dbReference type="PROSITE" id="PS50181"/>
    </source>
</evidence>
<dbReference type="EMBL" id="JAULSV010000003">
    <property type="protein sequence ID" value="KAK0649014.1"/>
    <property type="molecule type" value="Genomic_DNA"/>
</dbReference>
<dbReference type="PANTHER" id="PTHR10706:SF130">
    <property type="entry name" value="F-BOX ONLY PROTEIN 31"/>
    <property type="match status" value="1"/>
</dbReference>
<dbReference type="CDD" id="cd09917">
    <property type="entry name" value="F-box_SF"/>
    <property type="match status" value="1"/>
</dbReference>
<dbReference type="PANTHER" id="PTHR10706">
    <property type="entry name" value="F-BOX FAMILY PROTEIN"/>
    <property type="match status" value="1"/>
</dbReference>
<proteinExistence type="predicted"/>
<evidence type="ECO:0000256" key="3">
    <source>
        <dbReference type="SAM" id="MobiDB-lite"/>
    </source>
</evidence>
<evidence type="ECO:0000313" key="5">
    <source>
        <dbReference type="EMBL" id="KAK0649014.1"/>
    </source>
</evidence>
<accession>A0AA39YB12</accession>
<dbReference type="Gene3D" id="1.20.1280.50">
    <property type="match status" value="1"/>
</dbReference>
<name>A0AA39YB12_9PEZI</name>
<dbReference type="InterPro" id="IPR001810">
    <property type="entry name" value="F-box_dom"/>
</dbReference>
<reference evidence="5" key="1">
    <citation type="submission" date="2023-06" db="EMBL/GenBank/DDBJ databases">
        <title>Genome-scale phylogeny and comparative genomics of the fungal order Sordariales.</title>
        <authorList>
            <consortium name="Lawrence Berkeley National Laboratory"/>
            <person name="Hensen N."/>
            <person name="Bonometti L."/>
            <person name="Westerberg I."/>
            <person name="Brannstrom I.O."/>
            <person name="Guillou S."/>
            <person name="Cros-Aarteil S."/>
            <person name="Calhoun S."/>
            <person name="Haridas S."/>
            <person name="Kuo A."/>
            <person name="Mondo S."/>
            <person name="Pangilinan J."/>
            <person name="Riley R."/>
            <person name="Labutti K."/>
            <person name="Andreopoulos B."/>
            <person name="Lipzen A."/>
            <person name="Chen C."/>
            <person name="Yanf M."/>
            <person name="Daum C."/>
            <person name="Ng V."/>
            <person name="Clum A."/>
            <person name="Steindorff A."/>
            <person name="Ohm R."/>
            <person name="Martin F."/>
            <person name="Silar P."/>
            <person name="Natvig D."/>
            <person name="Lalanne C."/>
            <person name="Gautier V."/>
            <person name="Ament-Velasquez S.L."/>
            <person name="Kruys A."/>
            <person name="Hutchinson M.I."/>
            <person name="Powell A.J."/>
            <person name="Barry K."/>
            <person name="Miller A.N."/>
            <person name="Grigoriev I.V."/>
            <person name="Debuchy R."/>
            <person name="Gladieux P."/>
            <person name="Thoren M.H."/>
            <person name="Johannesson H."/>
        </authorList>
    </citation>
    <scope>NUCLEOTIDE SEQUENCE</scope>
    <source>
        <strain evidence="5">SMH2532-1</strain>
    </source>
</reference>
<evidence type="ECO:0000313" key="6">
    <source>
        <dbReference type="Proteomes" id="UP001174936"/>
    </source>
</evidence>
<dbReference type="InterPro" id="IPR045048">
    <property type="entry name" value="FBXO31/39"/>
</dbReference>
<dbReference type="InterPro" id="IPR036047">
    <property type="entry name" value="F-box-like_dom_sf"/>
</dbReference>
<protein>
    <recommendedName>
        <fullName evidence="4">F-box domain-containing protein</fullName>
    </recommendedName>
</protein>
<organism evidence="5 6">
    <name type="scientific">Cercophora newfieldiana</name>
    <dbReference type="NCBI Taxonomy" id="92897"/>
    <lineage>
        <taxon>Eukaryota</taxon>
        <taxon>Fungi</taxon>
        <taxon>Dikarya</taxon>
        <taxon>Ascomycota</taxon>
        <taxon>Pezizomycotina</taxon>
        <taxon>Sordariomycetes</taxon>
        <taxon>Sordariomycetidae</taxon>
        <taxon>Sordariales</taxon>
        <taxon>Lasiosphaeriaceae</taxon>
        <taxon>Cercophora</taxon>
    </lineage>
</organism>
<feature type="non-terminal residue" evidence="5">
    <location>
        <position position="1"/>
    </location>
</feature>
<dbReference type="Proteomes" id="UP001174936">
    <property type="component" value="Unassembled WGS sequence"/>
</dbReference>
<dbReference type="SMART" id="SM00256">
    <property type="entry name" value="FBOX"/>
    <property type="match status" value="1"/>
</dbReference>
<sequence length="467" mass="53234">CHLTRLPTELIDCVLRYLSPIDLLTVSATCRALYNIATSEHLWQAHVQDNVPGQRVTTPYPLTSFRALYEAHDPRWFLPKYKIWFSDVPGLIGRLVVMRYDQRRGCIEGYQLLTINNDTTEGAWEADPTVRIQNFEPKHVLHLDRPIVRLPAVQPGTIAEEEQRIGSITDKRRSRFRCGIHMELGANDATRSDFMHAQALSPEEPDNIITSRFPYSGLWPPPTFPAPHRVSGAGPYGEEEWPRSDDDPPRRRADISDRCFRIRTVFHEITLTVLNFIARPIEDPLPMVFGGQLATYATLDPHLYTPTPEKPYRGVWVGDYSVHGCEYVLIHQPDDAPGVTFDPESLVQGEEESDEAFSQRKTDAMVYRGRLEAIKLTGDPHVPRGEITFSVDDLGEGGFLGVLEDPPFAGTRVVRSRGHVAEQGFRQDDFLSSRLFLISHDCLAQHWKEFRHISFFRRVDIDQLVTP</sequence>
<feature type="compositionally biased region" description="Basic and acidic residues" evidence="3">
    <location>
        <begin position="240"/>
        <end position="252"/>
    </location>
</feature>
<comment type="caution">
    <text evidence="5">The sequence shown here is derived from an EMBL/GenBank/DDBJ whole genome shotgun (WGS) entry which is preliminary data.</text>
</comment>
<keyword evidence="6" id="KW-1185">Reference proteome</keyword>
<dbReference type="SUPFAM" id="SSF81383">
    <property type="entry name" value="F-box domain"/>
    <property type="match status" value="1"/>
</dbReference>